<dbReference type="AlphaFoldDB" id="A0A974CJU4"/>
<protein>
    <submittedName>
        <fullName evidence="1">Uncharacterized protein</fullName>
    </submittedName>
</protein>
<name>A0A974CJU4_XENLA</name>
<dbReference type="EMBL" id="CM004477">
    <property type="protein sequence ID" value="OCT74634.1"/>
    <property type="molecule type" value="Genomic_DNA"/>
</dbReference>
<sequence>MRLQLKYDSWVSVLRSSLFLPARAYFWKTSHYCFMHAFTSQLVLQAVFFSLEALIERITSETFRDSDSAPGDTSFSQTAQLAACPWISALCELCTIQTRLNSTGLWIQMRMIKEKERFSNLGVPKVKVAIHIEIC</sequence>
<dbReference type="Proteomes" id="UP000694892">
    <property type="component" value="Chromosome 6S"/>
</dbReference>
<gene>
    <name evidence="1" type="ORF">XELAEV_18033620mg</name>
</gene>
<evidence type="ECO:0000313" key="2">
    <source>
        <dbReference type="Proteomes" id="UP000694892"/>
    </source>
</evidence>
<organism evidence="1 2">
    <name type="scientific">Xenopus laevis</name>
    <name type="common">African clawed frog</name>
    <dbReference type="NCBI Taxonomy" id="8355"/>
    <lineage>
        <taxon>Eukaryota</taxon>
        <taxon>Metazoa</taxon>
        <taxon>Chordata</taxon>
        <taxon>Craniata</taxon>
        <taxon>Vertebrata</taxon>
        <taxon>Euteleostomi</taxon>
        <taxon>Amphibia</taxon>
        <taxon>Batrachia</taxon>
        <taxon>Anura</taxon>
        <taxon>Pipoidea</taxon>
        <taxon>Pipidae</taxon>
        <taxon>Xenopodinae</taxon>
        <taxon>Xenopus</taxon>
        <taxon>Xenopus</taxon>
    </lineage>
</organism>
<accession>A0A974CJU4</accession>
<reference evidence="2" key="1">
    <citation type="journal article" date="2016" name="Nature">
        <title>Genome evolution in the allotetraploid frog Xenopus laevis.</title>
        <authorList>
            <person name="Session A.M."/>
            <person name="Uno Y."/>
            <person name="Kwon T."/>
            <person name="Chapman J.A."/>
            <person name="Toyoda A."/>
            <person name="Takahashi S."/>
            <person name="Fukui A."/>
            <person name="Hikosaka A."/>
            <person name="Suzuki A."/>
            <person name="Kondo M."/>
            <person name="van Heeringen S.J."/>
            <person name="Quigley I."/>
            <person name="Heinz S."/>
            <person name="Ogino H."/>
            <person name="Ochi H."/>
            <person name="Hellsten U."/>
            <person name="Lyons J.B."/>
            <person name="Simakov O."/>
            <person name="Putnam N."/>
            <person name="Stites J."/>
            <person name="Kuroki Y."/>
            <person name="Tanaka T."/>
            <person name="Michiue T."/>
            <person name="Watanabe M."/>
            <person name="Bogdanovic O."/>
            <person name="Lister R."/>
            <person name="Georgiou G."/>
            <person name="Paranjpe S.S."/>
            <person name="van Kruijsbergen I."/>
            <person name="Shu S."/>
            <person name="Carlson J."/>
            <person name="Kinoshita T."/>
            <person name="Ohta Y."/>
            <person name="Mawaribuchi S."/>
            <person name="Jenkins J."/>
            <person name="Grimwood J."/>
            <person name="Schmutz J."/>
            <person name="Mitros T."/>
            <person name="Mozaffari S.V."/>
            <person name="Suzuki Y."/>
            <person name="Haramoto Y."/>
            <person name="Yamamoto T.S."/>
            <person name="Takagi C."/>
            <person name="Heald R."/>
            <person name="Miller K."/>
            <person name="Haudenschild C."/>
            <person name="Kitzman J."/>
            <person name="Nakayama T."/>
            <person name="Izutsu Y."/>
            <person name="Robert J."/>
            <person name="Fortriede J."/>
            <person name="Burns K."/>
            <person name="Lotay V."/>
            <person name="Karimi K."/>
            <person name="Yasuoka Y."/>
            <person name="Dichmann D.S."/>
            <person name="Flajnik M.F."/>
            <person name="Houston D.W."/>
            <person name="Shendure J."/>
            <person name="DuPasquier L."/>
            <person name="Vize P.D."/>
            <person name="Zorn A.M."/>
            <person name="Ito M."/>
            <person name="Marcotte E.M."/>
            <person name="Wallingford J.B."/>
            <person name="Ito Y."/>
            <person name="Asashima M."/>
            <person name="Ueno N."/>
            <person name="Matsuda Y."/>
            <person name="Veenstra G.J."/>
            <person name="Fujiyama A."/>
            <person name="Harland R.M."/>
            <person name="Taira M."/>
            <person name="Rokhsar D.S."/>
        </authorList>
    </citation>
    <scope>NUCLEOTIDE SEQUENCE [LARGE SCALE GENOMIC DNA]</scope>
    <source>
        <strain evidence="2">J</strain>
    </source>
</reference>
<proteinExistence type="predicted"/>
<evidence type="ECO:0000313" key="1">
    <source>
        <dbReference type="EMBL" id="OCT74634.1"/>
    </source>
</evidence>